<comment type="caution">
    <text evidence="6">The sequence shown here is derived from an EMBL/GenBank/DDBJ whole genome shotgun (WGS) entry which is preliminary data.</text>
</comment>
<evidence type="ECO:0000256" key="5">
    <source>
        <dbReference type="SAM" id="MobiDB-lite"/>
    </source>
</evidence>
<reference evidence="6 7" key="1">
    <citation type="journal article" date="2017" name="Mol. Biol. Evol.">
        <title>The 4-celled Tetrabaena socialis nuclear genome reveals the essential components for genetic control of cell number at the origin of multicellularity in the volvocine lineage.</title>
        <authorList>
            <person name="Featherston J."/>
            <person name="Arakaki Y."/>
            <person name="Hanschen E.R."/>
            <person name="Ferris P.J."/>
            <person name="Michod R.E."/>
            <person name="Olson B.J.S.C."/>
            <person name="Nozaki H."/>
            <person name="Durand P.M."/>
        </authorList>
    </citation>
    <scope>NUCLEOTIDE SEQUENCE [LARGE SCALE GENOMIC DNA]</scope>
    <source>
        <strain evidence="6 7">NIES-571</strain>
    </source>
</reference>
<feature type="region of interest" description="Disordered" evidence="5">
    <location>
        <begin position="160"/>
        <end position="186"/>
    </location>
</feature>
<comment type="similarity">
    <text evidence="1 4">Belongs to the universal ribosomal protein uL22 family.</text>
</comment>
<dbReference type="PANTHER" id="PTHR13501">
    <property type="entry name" value="CHLOROPLAST 50S RIBOSOMAL PROTEIN L22-RELATED"/>
    <property type="match status" value="1"/>
</dbReference>
<dbReference type="GO" id="GO:0003735">
    <property type="term" value="F:structural constituent of ribosome"/>
    <property type="evidence" value="ECO:0007669"/>
    <property type="project" value="InterPro"/>
</dbReference>
<keyword evidence="7" id="KW-1185">Reference proteome</keyword>
<dbReference type="Pfam" id="PF00237">
    <property type="entry name" value="Ribosomal_L22"/>
    <property type="match status" value="1"/>
</dbReference>
<dbReference type="InterPro" id="IPR047867">
    <property type="entry name" value="Ribosomal_uL22_bac/org-type"/>
</dbReference>
<protein>
    <submittedName>
        <fullName evidence="6">50S ribosomal protein L22</fullName>
    </submittedName>
</protein>
<dbReference type="PANTHER" id="PTHR13501:SF8">
    <property type="entry name" value="LARGE RIBOSOMAL SUBUNIT PROTEIN UL22M"/>
    <property type="match status" value="1"/>
</dbReference>
<name>A0A2J8A7S5_9CHLO</name>
<sequence length="186" mass="20587">MALLYDERDEREERRKELKREAYGGAGTVYLLDVPQSMKKMDRIVRLVRGLSYPEAVAQCTLVPHKAAKYVLQALEHAHEDAVRDKKLVAERLVVDTIFVTKGLYQKGMRPMGKGNTGSNTIRKSHLRVVLEQVEELPAATARVVPPLMSAWRGPAVAARGGAPGHGSGAGSWAPQKPRFAYRSEV</sequence>
<evidence type="ECO:0000256" key="4">
    <source>
        <dbReference type="RuleBase" id="RU004005"/>
    </source>
</evidence>
<organism evidence="6 7">
    <name type="scientific">Tetrabaena socialis</name>
    <dbReference type="NCBI Taxonomy" id="47790"/>
    <lineage>
        <taxon>Eukaryota</taxon>
        <taxon>Viridiplantae</taxon>
        <taxon>Chlorophyta</taxon>
        <taxon>core chlorophytes</taxon>
        <taxon>Chlorophyceae</taxon>
        <taxon>CS clade</taxon>
        <taxon>Chlamydomonadales</taxon>
        <taxon>Tetrabaenaceae</taxon>
        <taxon>Tetrabaena</taxon>
    </lineage>
</organism>
<dbReference type="OrthoDB" id="416470at2759"/>
<dbReference type="SUPFAM" id="SSF54843">
    <property type="entry name" value="Ribosomal protein L22"/>
    <property type="match status" value="1"/>
</dbReference>
<evidence type="ECO:0000256" key="2">
    <source>
        <dbReference type="ARBA" id="ARBA00022980"/>
    </source>
</evidence>
<dbReference type="InterPro" id="IPR036394">
    <property type="entry name" value="Ribosomal_uL22_sf"/>
</dbReference>
<proteinExistence type="inferred from homology"/>
<dbReference type="GO" id="GO:0005762">
    <property type="term" value="C:mitochondrial large ribosomal subunit"/>
    <property type="evidence" value="ECO:0007669"/>
    <property type="project" value="TreeGrafter"/>
</dbReference>
<gene>
    <name evidence="6" type="ORF">TSOC_004842</name>
</gene>
<keyword evidence="3 4" id="KW-0687">Ribonucleoprotein</keyword>
<dbReference type="EMBL" id="PGGS01000123">
    <property type="protein sequence ID" value="PNH08584.1"/>
    <property type="molecule type" value="Genomic_DNA"/>
</dbReference>
<evidence type="ECO:0000313" key="7">
    <source>
        <dbReference type="Proteomes" id="UP000236333"/>
    </source>
</evidence>
<dbReference type="Proteomes" id="UP000236333">
    <property type="component" value="Unassembled WGS sequence"/>
</dbReference>
<accession>A0A2J8A7S5</accession>
<evidence type="ECO:0000256" key="1">
    <source>
        <dbReference type="ARBA" id="ARBA00009451"/>
    </source>
</evidence>
<dbReference type="Gene3D" id="3.90.470.10">
    <property type="entry name" value="Ribosomal protein L22/L17"/>
    <property type="match status" value="1"/>
</dbReference>
<evidence type="ECO:0000313" key="6">
    <source>
        <dbReference type="EMBL" id="PNH08584.1"/>
    </source>
</evidence>
<dbReference type="GO" id="GO:0006412">
    <property type="term" value="P:translation"/>
    <property type="evidence" value="ECO:0007669"/>
    <property type="project" value="InterPro"/>
</dbReference>
<keyword evidence="2 4" id="KW-0689">Ribosomal protein</keyword>
<dbReference type="AlphaFoldDB" id="A0A2J8A7S5"/>
<dbReference type="InterPro" id="IPR001063">
    <property type="entry name" value="Ribosomal_uL22"/>
</dbReference>
<evidence type="ECO:0000256" key="3">
    <source>
        <dbReference type="ARBA" id="ARBA00023274"/>
    </source>
</evidence>